<evidence type="ECO:0000313" key="4">
    <source>
        <dbReference type="EMBL" id="KAJ8536436.1"/>
    </source>
</evidence>
<dbReference type="InterPro" id="IPR007065">
    <property type="entry name" value="HPP"/>
</dbReference>
<dbReference type="OrthoDB" id="2016548at2759"/>
<comment type="similarity">
    <text evidence="1">Belongs to the short-chain dehydrogenases/reductases (SDR) family.</text>
</comment>
<accession>A0A9Q1LHV7</accession>
<dbReference type="EMBL" id="JAJAGQ010000018">
    <property type="protein sequence ID" value="KAJ8536436.1"/>
    <property type="molecule type" value="Genomic_DNA"/>
</dbReference>
<dbReference type="Gene3D" id="3.40.50.720">
    <property type="entry name" value="NAD(P)-binding Rossmann-like Domain"/>
    <property type="match status" value="1"/>
</dbReference>
<gene>
    <name evidence="4" type="ORF">K7X08_034837</name>
</gene>
<keyword evidence="2" id="KW-0472">Membrane</keyword>
<dbReference type="InterPro" id="IPR036291">
    <property type="entry name" value="NAD(P)-bd_dom_sf"/>
</dbReference>
<dbReference type="InterPro" id="IPR020904">
    <property type="entry name" value="Sc_DH/Rdtase_CS"/>
</dbReference>
<keyword evidence="2" id="KW-0812">Transmembrane</keyword>
<evidence type="ECO:0000256" key="1">
    <source>
        <dbReference type="RuleBase" id="RU000363"/>
    </source>
</evidence>
<protein>
    <recommendedName>
        <fullName evidence="3">HPP transmembrane region domain-containing protein</fullName>
    </recommendedName>
</protein>
<sequence>MDNPISTSDKKLNGKIAIITGGASGIGEATVRLFVRHGAKIVIADIQEEKGRSVAESIGSGHCTFIKCDVTDEHQVQSLIKSTVEIYSRVDIMFSNAGIASSNEHEQDILGFNLDALDNLFAINVRGSVACVKHAAKAMVEGGVKGKIICTASVAATMGVTKQIDYAMSKHAILGLVKSASKGLGIKIQQMFFQEQLFDQDAKTEKYLKHKSNLVSAVLVYRENKVLGLGRSFLGLNERILLANKRVIKRKKDCLGVIASAEGAVWDGWMPEKTSKAPPLSDIFWPSAGAFAVMAMLGKIDQILAPKGISMTIAPLGAVCAVLFATPSSPGARKYNIFMAQIGCAAIGVLAFTILGPGWLARSAALSAAMAFMIFTRSVHPPAASLPLLFIDGAKLHQLNYWYALFPGAAGCILLCLLQQIVCYLKENVKF</sequence>
<name>A0A9Q1LHV7_9SOLA</name>
<reference evidence="5" key="1">
    <citation type="journal article" date="2023" name="Proc. Natl. Acad. Sci. U.S.A.">
        <title>Genomic and structural basis for evolution of tropane alkaloid biosynthesis.</title>
        <authorList>
            <person name="Wanga Y.-J."/>
            <person name="Taina T."/>
            <person name="Yua J.-Y."/>
            <person name="Lia J."/>
            <person name="Xua B."/>
            <person name="Chenc J."/>
            <person name="D'Auriad J.C."/>
            <person name="Huanga J.-P."/>
            <person name="Huanga S.-X."/>
        </authorList>
    </citation>
    <scope>NUCLEOTIDE SEQUENCE [LARGE SCALE GENOMIC DNA]</scope>
    <source>
        <strain evidence="5">cv. KIB-2019</strain>
    </source>
</reference>
<dbReference type="PRINTS" id="PR00081">
    <property type="entry name" value="GDHRDH"/>
</dbReference>
<dbReference type="Pfam" id="PF00106">
    <property type="entry name" value="adh_short"/>
    <property type="match status" value="1"/>
</dbReference>
<dbReference type="InterPro" id="IPR058581">
    <property type="entry name" value="TM_HPP"/>
</dbReference>
<dbReference type="AlphaFoldDB" id="A0A9Q1LHV7"/>
<dbReference type="PRINTS" id="PR00080">
    <property type="entry name" value="SDRFAMILY"/>
</dbReference>
<evidence type="ECO:0000313" key="5">
    <source>
        <dbReference type="Proteomes" id="UP001152561"/>
    </source>
</evidence>
<dbReference type="Proteomes" id="UP001152561">
    <property type="component" value="Unassembled WGS sequence"/>
</dbReference>
<dbReference type="PROSITE" id="PS00061">
    <property type="entry name" value="ADH_SHORT"/>
    <property type="match status" value="1"/>
</dbReference>
<proteinExistence type="inferred from homology"/>
<feature type="transmembrane region" description="Helical" evidence="2">
    <location>
        <begin position="308"/>
        <end position="325"/>
    </location>
</feature>
<dbReference type="PANTHER" id="PTHR33741:SF1">
    <property type="entry name" value="HPP FAMILY PROTEIN, EXPRESSED"/>
    <property type="match status" value="1"/>
</dbReference>
<dbReference type="PANTHER" id="PTHR33741">
    <property type="entry name" value="TRANSMEMBRANE PROTEIN DDB_G0269096-RELATED"/>
    <property type="match status" value="1"/>
</dbReference>
<dbReference type="SUPFAM" id="SSF51735">
    <property type="entry name" value="NAD(P)-binding Rossmann-fold domains"/>
    <property type="match status" value="1"/>
</dbReference>
<evidence type="ECO:0000259" key="3">
    <source>
        <dbReference type="Pfam" id="PF04982"/>
    </source>
</evidence>
<keyword evidence="2" id="KW-1133">Transmembrane helix</keyword>
<feature type="transmembrane region" description="Helical" evidence="2">
    <location>
        <begin position="400"/>
        <end position="425"/>
    </location>
</feature>
<dbReference type="InterPro" id="IPR002347">
    <property type="entry name" value="SDR_fam"/>
</dbReference>
<organism evidence="4 5">
    <name type="scientific">Anisodus acutangulus</name>
    <dbReference type="NCBI Taxonomy" id="402998"/>
    <lineage>
        <taxon>Eukaryota</taxon>
        <taxon>Viridiplantae</taxon>
        <taxon>Streptophyta</taxon>
        <taxon>Embryophyta</taxon>
        <taxon>Tracheophyta</taxon>
        <taxon>Spermatophyta</taxon>
        <taxon>Magnoliopsida</taxon>
        <taxon>eudicotyledons</taxon>
        <taxon>Gunneridae</taxon>
        <taxon>Pentapetalae</taxon>
        <taxon>asterids</taxon>
        <taxon>lamiids</taxon>
        <taxon>Solanales</taxon>
        <taxon>Solanaceae</taxon>
        <taxon>Solanoideae</taxon>
        <taxon>Hyoscyameae</taxon>
        <taxon>Anisodus</taxon>
    </lineage>
</organism>
<feature type="domain" description="HPP transmembrane region" evidence="3">
    <location>
        <begin position="277"/>
        <end position="426"/>
    </location>
</feature>
<comment type="caution">
    <text evidence="4">The sequence shown here is derived from an EMBL/GenBank/DDBJ whole genome shotgun (WGS) entry which is preliminary data.</text>
</comment>
<keyword evidence="5" id="KW-1185">Reference proteome</keyword>
<feature type="transmembrane region" description="Helical" evidence="2">
    <location>
        <begin position="337"/>
        <end position="356"/>
    </location>
</feature>
<evidence type="ECO:0000256" key="2">
    <source>
        <dbReference type="SAM" id="Phobius"/>
    </source>
</evidence>
<dbReference type="Pfam" id="PF04982">
    <property type="entry name" value="TM_HPP"/>
    <property type="match status" value="1"/>
</dbReference>